<dbReference type="AlphaFoldDB" id="A0A8S4NMI8"/>
<dbReference type="InterPro" id="IPR036034">
    <property type="entry name" value="PDZ_sf"/>
</dbReference>
<proteinExistence type="predicted"/>
<sequence length="654" mass="73108">MSYRKSVTRHSAINMETSQATVIKQGYLKKAPNANKFGASFKKWEKRWFVFCVKTDYLPYLEYYENEDSVLKHEPINTILLANCQHILQNLMELKHQNTFTITLEDRVLHLVANSRMEMEEWIAALNAKLKEMGIIKIVTNDYDLERLPMGLSQQDNRKNPRDPTSPLPEPPEKGGKSDDLKKGNNLVSTKKSEENHYAVSPLRVALPPDLGLGTPTNKTISDPDDFTKSPLIQDGKNLFDFMEADDLINERNERLERQFSETKVANNENRPTSNEYATPDDPTQSMNNHAVLARQGSRSVGIVQGATQLGEEPIHRNIERQNSRSLSFFHGNTTDETVPKSPVAELNFAPPVPLRRSPGGAQLAQRSPSVNESSNPGTTPHAHPPLQRAHTTQGVLPVSPPPYSEEPPPLPPYSPRTPIPVSTPNKPKVYVGNAKTGRSLTQTLVENLNREIEHPGGVKIMLRQSDCYRGIALVDAYDAVWVAGWNQLEKPHLHNAFHIGDRIVSIGGHVIESSVDAQKIIKHSPAGEKLTFIAYRAPYAKAYAIKRSAEGQSLGIKREGGTSEILLVDPQGLAAKVGVPLRATSVDKSSLVNWCLTEINMRPLNLFFKESEIEYRLNAVGKDISLVLQPIDFVAMLKKQLKKLKNYKDFLVQ</sequence>
<dbReference type="SUPFAM" id="SSF50156">
    <property type="entry name" value="PDZ domain-like"/>
    <property type="match status" value="1"/>
</dbReference>
<accession>A0A8S4NMI8</accession>
<keyword evidence="1" id="KW-0677">Repeat</keyword>
<feature type="compositionally biased region" description="Polar residues" evidence="2">
    <location>
        <begin position="365"/>
        <end position="379"/>
    </location>
</feature>
<dbReference type="Pfam" id="PF00169">
    <property type="entry name" value="PH"/>
    <property type="match status" value="1"/>
</dbReference>
<protein>
    <recommendedName>
        <fullName evidence="3">PH domain-containing protein</fullName>
    </recommendedName>
</protein>
<name>A0A8S4NMI8_OWEFU</name>
<evidence type="ECO:0000313" key="4">
    <source>
        <dbReference type="EMBL" id="CAH1783070.1"/>
    </source>
</evidence>
<evidence type="ECO:0000259" key="3">
    <source>
        <dbReference type="PROSITE" id="PS50003"/>
    </source>
</evidence>
<dbReference type="Gene3D" id="2.30.29.30">
    <property type="entry name" value="Pleckstrin-homology domain (PH domain)/Phosphotyrosine-binding domain (PTB)"/>
    <property type="match status" value="1"/>
</dbReference>
<dbReference type="EMBL" id="CAIIXF020000005">
    <property type="protein sequence ID" value="CAH1783070.1"/>
    <property type="molecule type" value="Genomic_DNA"/>
</dbReference>
<dbReference type="PANTHER" id="PTHR12345">
    <property type="entry name" value="SYNTENIN RELATED"/>
    <property type="match status" value="1"/>
</dbReference>
<feature type="domain" description="PH" evidence="3">
    <location>
        <begin position="21"/>
        <end position="131"/>
    </location>
</feature>
<keyword evidence="5" id="KW-1185">Reference proteome</keyword>
<dbReference type="InterPro" id="IPR001849">
    <property type="entry name" value="PH_domain"/>
</dbReference>
<gene>
    <name evidence="4" type="ORF">OFUS_LOCUS9440</name>
</gene>
<dbReference type="SUPFAM" id="SSF50729">
    <property type="entry name" value="PH domain-like"/>
    <property type="match status" value="1"/>
</dbReference>
<feature type="region of interest" description="Disordered" evidence="2">
    <location>
        <begin position="152"/>
        <end position="230"/>
    </location>
</feature>
<dbReference type="GO" id="GO:0005886">
    <property type="term" value="C:plasma membrane"/>
    <property type="evidence" value="ECO:0007669"/>
    <property type="project" value="TreeGrafter"/>
</dbReference>
<comment type="caution">
    <text evidence="4">The sequence shown here is derived from an EMBL/GenBank/DDBJ whole genome shotgun (WGS) entry which is preliminary data.</text>
</comment>
<dbReference type="InterPro" id="IPR051230">
    <property type="entry name" value="APP-Binding"/>
</dbReference>
<evidence type="ECO:0000256" key="1">
    <source>
        <dbReference type="ARBA" id="ARBA00022737"/>
    </source>
</evidence>
<dbReference type="Proteomes" id="UP000749559">
    <property type="component" value="Unassembled WGS sequence"/>
</dbReference>
<dbReference type="GO" id="GO:0005737">
    <property type="term" value="C:cytoplasm"/>
    <property type="evidence" value="ECO:0007669"/>
    <property type="project" value="TreeGrafter"/>
</dbReference>
<evidence type="ECO:0000256" key="2">
    <source>
        <dbReference type="SAM" id="MobiDB-lite"/>
    </source>
</evidence>
<feature type="compositionally biased region" description="Basic and acidic residues" evidence="2">
    <location>
        <begin position="313"/>
        <end position="323"/>
    </location>
</feature>
<feature type="region of interest" description="Disordered" evidence="2">
    <location>
        <begin position="263"/>
        <end position="285"/>
    </location>
</feature>
<feature type="compositionally biased region" description="Pro residues" evidence="2">
    <location>
        <begin position="399"/>
        <end position="419"/>
    </location>
</feature>
<dbReference type="OrthoDB" id="6126662at2759"/>
<feature type="compositionally biased region" description="Basic and acidic residues" evidence="2">
    <location>
        <begin position="171"/>
        <end position="183"/>
    </location>
</feature>
<evidence type="ECO:0000313" key="5">
    <source>
        <dbReference type="Proteomes" id="UP000749559"/>
    </source>
</evidence>
<feature type="region of interest" description="Disordered" evidence="2">
    <location>
        <begin position="312"/>
        <end position="433"/>
    </location>
</feature>
<feature type="compositionally biased region" description="Polar residues" evidence="2">
    <location>
        <begin position="324"/>
        <end position="337"/>
    </location>
</feature>
<dbReference type="PANTHER" id="PTHR12345:SF11">
    <property type="entry name" value="FI13065P"/>
    <property type="match status" value="1"/>
</dbReference>
<dbReference type="SMART" id="SM00233">
    <property type="entry name" value="PH"/>
    <property type="match status" value="1"/>
</dbReference>
<organism evidence="4 5">
    <name type="scientific">Owenia fusiformis</name>
    <name type="common">Polychaete worm</name>
    <dbReference type="NCBI Taxonomy" id="6347"/>
    <lineage>
        <taxon>Eukaryota</taxon>
        <taxon>Metazoa</taxon>
        <taxon>Spiralia</taxon>
        <taxon>Lophotrochozoa</taxon>
        <taxon>Annelida</taxon>
        <taxon>Polychaeta</taxon>
        <taxon>Sedentaria</taxon>
        <taxon>Canalipalpata</taxon>
        <taxon>Sabellida</taxon>
        <taxon>Oweniida</taxon>
        <taxon>Oweniidae</taxon>
        <taxon>Owenia</taxon>
    </lineage>
</organism>
<dbReference type="InterPro" id="IPR011993">
    <property type="entry name" value="PH-like_dom_sf"/>
</dbReference>
<reference evidence="4" key="1">
    <citation type="submission" date="2022-03" db="EMBL/GenBank/DDBJ databases">
        <authorList>
            <person name="Martin C."/>
        </authorList>
    </citation>
    <scope>NUCLEOTIDE SEQUENCE</scope>
</reference>
<dbReference type="PROSITE" id="PS50003">
    <property type="entry name" value="PH_DOMAIN"/>
    <property type="match status" value="1"/>
</dbReference>